<dbReference type="VEuPathDB" id="FungiDB:ASPSYDRAFT_136476"/>
<reference evidence="2" key="1">
    <citation type="journal article" date="2017" name="Genome Biol.">
        <title>Comparative genomics reveals high biological diversity and specific adaptations in the industrially and medically important fungal genus Aspergillus.</title>
        <authorList>
            <person name="de Vries R.P."/>
            <person name="Riley R."/>
            <person name="Wiebenga A."/>
            <person name="Aguilar-Osorio G."/>
            <person name="Amillis S."/>
            <person name="Uchima C.A."/>
            <person name="Anderluh G."/>
            <person name="Asadollahi M."/>
            <person name="Askin M."/>
            <person name="Barry K."/>
            <person name="Battaglia E."/>
            <person name="Bayram O."/>
            <person name="Benocci T."/>
            <person name="Braus-Stromeyer S.A."/>
            <person name="Caldana C."/>
            <person name="Canovas D."/>
            <person name="Cerqueira G.C."/>
            <person name="Chen F."/>
            <person name="Chen W."/>
            <person name="Choi C."/>
            <person name="Clum A."/>
            <person name="Dos Santos R.A."/>
            <person name="Damasio A.R."/>
            <person name="Diallinas G."/>
            <person name="Emri T."/>
            <person name="Fekete E."/>
            <person name="Flipphi M."/>
            <person name="Freyberg S."/>
            <person name="Gallo A."/>
            <person name="Gournas C."/>
            <person name="Habgood R."/>
            <person name="Hainaut M."/>
            <person name="Harispe M.L."/>
            <person name="Henrissat B."/>
            <person name="Hilden K.S."/>
            <person name="Hope R."/>
            <person name="Hossain A."/>
            <person name="Karabika E."/>
            <person name="Karaffa L."/>
            <person name="Karanyi Z."/>
            <person name="Krasevec N."/>
            <person name="Kuo A."/>
            <person name="Kusch H."/>
            <person name="LaButti K."/>
            <person name="Lagendijk E.L."/>
            <person name="Lapidus A."/>
            <person name="Levasseur A."/>
            <person name="Lindquist E."/>
            <person name="Lipzen A."/>
            <person name="Logrieco A.F."/>
            <person name="MacCabe A."/>
            <person name="Maekelae M.R."/>
            <person name="Malavazi I."/>
            <person name="Melin P."/>
            <person name="Meyer V."/>
            <person name="Mielnichuk N."/>
            <person name="Miskei M."/>
            <person name="Molnar A.P."/>
            <person name="Mule G."/>
            <person name="Ngan C.Y."/>
            <person name="Orejas M."/>
            <person name="Orosz E."/>
            <person name="Ouedraogo J.P."/>
            <person name="Overkamp K.M."/>
            <person name="Park H.-S."/>
            <person name="Perrone G."/>
            <person name="Piumi F."/>
            <person name="Punt P.J."/>
            <person name="Ram A.F."/>
            <person name="Ramon A."/>
            <person name="Rauscher S."/>
            <person name="Record E."/>
            <person name="Riano-Pachon D.M."/>
            <person name="Robert V."/>
            <person name="Roehrig J."/>
            <person name="Ruller R."/>
            <person name="Salamov A."/>
            <person name="Salih N.S."/>
            <person name="Samson R.A."/>
            <person name="Sandor E."/>
            <person name="Sanguinetti M."/>
            <person name="Schuetze T."/>
            <person name="Sepcic K."/>
            <person name="Shelest E."/>
            <person name="Sherlock G."/>
            <person name="Sophianopoulou V."/>
            <person name="Squina F.M."/>
            <person name="Sun H."/>
            <person name="Susca A."/>
            <person name="Todd R.B."/>
            <person name="Tsang A."/>
            <person name="Unkles S.E."/>
            <person name="van de Wiele N."/>
            <person name="van Rossen-Uffink D."/>
            <person name="Oliveira J.V."/>
            <person name="Vesth T.C."/>
            <person name="Visser J."/>
            <person name="Yu J.-H."/>
            <person name="Zhou M."/>
            <person name="Andersen M.R."/>
            <person name="Archer D.B."/>
            <person name="Baker S.E."/>
            <person name="Benoit I."/>
            <person name="Brakhage A.A."/>
            <person name="Braus G.H."/>
            <person name="Fischer R."/>
            <person name="Frisvad J.C."/>
            <person name="Goldman G.H."/>
            <person name="Houbraken J."/>
            <person name="Oakley B."/>
            <person name="Pocsi I."/>
            <person name="Scazzocchio C."/>
            <person name="Seiboth B."/>
            <person name="vanKuyk P.A."/>
            <person name="Wortman J."/>
            <person name="Dyer P.S."/>
            <person name="Grigoriev I.V."/>
        </authorList>
    </citation>
    <scope>NUCLEOTIDE SEQUENCE [LARGE SCALE GENOMIC DNA]</scope>
    <source>
        <strain evidence="2">CBS 593.65</strain>
    </source>
</reference>
<accession>A0A1L9T4N9</accession>
<evidence type="ECO:0000313" key="2">
    <source>
        <dbReference type="Proteomes" id="UP000184356"/>
    </source>
</evidence>
<dbReference type="EMBL" id="KV878595">
    <property type="protein sequence ID" value="OJJ54377.1"/>
    <property type="molecule type" value="Genomic_DNA"/>
</dbReference>
<protein>
    <submittedName>
        <fullName evidence="1">Uncharacterized protein</fullName>
    </submittedName>
</protein>
<proteinExistence type="predicted"/>
<name>A0A1L9T4N9_9EURO</name>
<sequence length="121" mass="13148">MPDPTLLKAAGYGSLIVSLMHAASGRRFQRIREFQDLPSVAYTFSMSGWYQGSGYLILAGLLNFQWAQNPGLLNEPLGRAIAALLSAIAWTSSGWYLWRGLTSNGVIIAAAGLFQAWAALR</sequence>
<gene>
    <name evidence="1" type="ORF">ASPSYDRAFT_136476</name>
</gene>
<keyword evidence="2" id="KW-1185">Reference proteome</keyword>
<evidence type="ECO:0000313" key="1">
    <source>
        <dbReference type="EMBL" id="OJJ54377.1"/>
    </source>
</evidence>
<organism evidence="1 2">
    <name type="scientific">Aspergillus sydowii CBS 593.65</name>
    <dbReference type="NCBI Taxonomy" id="1036612"/>
    <lineage>
        <taxon>Eukaryota</taxon>
        <taxon>Fungi</taxon>
        <taxon>Dikarya</taxon>
        <taxon>Ascomycota</taxon>
        <taxon>Pezizomycotina</taxon>
        <taxon>Eurotiomycetes</taxon>
        <taxon>Eurotiomycetidae</taxon>
        <taxon>Eurotiales</taxon>
        <taxon>Aspergillaceae</taxon>
        <taxon>Aspergillus</taxon>
        <taxon>Aspergillus subgen. Nidulantes</taxon>
    </lineage>
</organism>
<dbReference type="GeneID" id="63756835"/>
<dbReference type="AlphaFoldDB" id="A0A1L9T4N9"/>
<dbReference type="OrthoDB" id="5399817at2759"/>
<dbReference type="STRING" id="1036612.A0A1L9T4N9"/>
<dbReference type="RefSeq" id="XP_040698183.1">
    <property type="nucleotide sequence ID" value="XM_040840762.1"/>
</dbReference>
<dbReference type="Proteomes" id="UP000184356">
    <property type="component" value="Unassembled WGS sequence"/>
</dbReference>